<protein>
    <recommendedName>
        <fullName evidence="10">RxLR effector protein</fullName>
    </recommendedName>
</protein>
<dbReference type="AlphaFoldDB" id="A0A329SQY5"/>
<dbReference type="Proteomes" id="UP000688947">
    <property type="component" value="Unassembled WGS sequence"/>
</dbReference>
<reference evidence="7" key="3">
    <citation type="submission" date="2021-01" db="EMBL/GenBank/DDBJ databases">
        <title>Phytophthora aleatoria, a newly-described species from Pinus radiata is distinct from Phytophthora cactorum isolates based on comparative genomics.</title>
        <authorList>
            <person name="Mcdougal R."/>
            <person name="Panda P."/>
            <person name="Williams N."/>
            <person name="Studholme D.J."/>
        </authorList>
    </citation>
    <scope>NUCLEOTIDE SEQUENCE</scope>
    <source>
        <strain evidence="7">NZFS 3830</strain>
    </source>
</reference>
<proteinExistence type="predicted"/>
<dbReference type="Proteomes" id="UP000736787">
    <property type="component" value="Unassembled WGS sequence"/>
</dbReference>
<evidence type="ECO:0000313" key="9">
    <source>
        <dbReference type="Proteomes" id="UP000251314"/>
    </source>
</evidence>
<dbReference type="EMBL" id="RCML01001176">
    <property type="protein sequence ID" value="KAG2964789.1"/>
    <property type="molecule type" value="Genomic_DNA"/>
</dbReference>
<dbReference type="EMBL" id="MJFZ01000077">
    <property type="protein sequence ID" value="RAW38941.1"/>
    <property type="molecule type" value="Genomic_DNA"/>
</dbReference>
<reference evidence="8 9" key="1">
    <citation type="submission" date="2018-01" db="EMBL/GenBank/DDBJ databases">
        <title>Draft genome of the strawberry crown rot pathogen Phytophthora cactorum.</title>
        <authorList>
            <person name="Armitage A.D."/>
            <person name="Lysoe E."/>
            <person name="Nellist C.F."/>
            <person name="Harrison R.J."/>
            <person name="Brurberg M.B."/>
        </authorList>
    </citation>
    <scope>NUCLEOTIDE SEQUENCE [LARGE SCALE GENOMIC DNA]</scope>
    <source>
        <strain evidence="8 9">10300</strain>
    </source>
</reference>
<evidence type="ECO:0000313" key="3">
    <source>
        <dbReference type="EMBL" id="KAG2888479.1"/>
    </source>
</evidence>
<dbReference type="VEuPathDB" id="FungiDB:PC110_g4804"/>
<keyword evidence="1" id="KW-0732">Signal</keyword>
<evidence type="ECO:0000313" key="4">
    <source>
        <dbReference type="EMBL" id="KAG2899547.1"/>
    </source>
</evidence>
<gene>
    <name evidence="7" type="ORF">JG687_00002680</name>
    <name evidence="8" type="ORF">PC110_g4804</name>
    <name evidence="2" type="ORF">PC113_g20289</name>
    <name evidence="3" type="ORF">PC115_g20040</name>
    <name evidence="4" type="ORF">PC117_g22193</name>
    <name evidence="5" type="ORF">PC118_g20122</name>
    <name evidence="6" type="ORF">PC129_g18947</name>
</gene>
<evidence type="ECO:0008006" key="10">
    <source>
        <dbReference type="Google" id="ProtNLM"/>
    </source>
</evidence>
<dbReference type="Proteomes" id="UP000697107">
    <property type="component" value="Unassembled WGS sequence"/>
</dbReference>
<sequence length="55" mass="5802">MSLSYFLLIALVVLLASAAKASTVGDSTTSNVFSVSTNLRAQKFPVTPPTGWLKT</sequence>
<dbReference type="Proteomes" id="UP000735874">
    <property type="component" value="Unassembled WGS sequence"/>
</dbReference>
<evidence type="ECO:0000256" key="1">
    <source>
        <dbReference type="SAM" id="SignalP"/>
    </source>
</evidence>
<dbReference type="Proteomes" id="UP000774804">
    <property type="component" value="Unassembled WGS sequence"/>
</dbReference>
<evidence type="ECO:0000313" key="5">
    <source>
        <dbReference type="EMBL" id="KAG2964789.1"/>
    </source>
</evidence>
<comment type="caution">
    <text evidence="8">The sequence shown here is derived from an EMBL/GenBank/DDBJ whole genome shotgun (WGS) entry which is preliminary data.</text>
</comment>
<accession>A0A329SQY5</accession>
<evidence type="ECO:0000313" key="2">
    <source>
        <dbReference type="EMBL" id="KAG2834985.1"/>
    </source>
</evidence>
<feature type="signal peptide" evidence="1">
    <location>
        <begin position="1"/>
        <end position="21"/>
    </location>
</feature>
<organism evidence="8 9">
    <name type="scientific">Phytophthora cactorum</name>
    <dbReference type="NCBI Taxonomy" id="29920"/>
    <lineage>
        <taxon>Eukaryota</taxon>
        <taxon>Sar</taxon>
        <taxon>Stramenopiles</taxon>
        <taxon>Oomycota</taxon>
        <taxon>Peronosporomycetes</taxon>
        <taxon>Peronosporales</taxon>
        <taxon>Peronosporaceae</taxon>
        <taxon>Phytophthora</taxon>
    </lineage>
</organism>
<dbReference type="EMBL" id="RCMG01001147">
    <property type="protein sequence ID" value="KAG2834985.1"/>
    <property type="molecule type" value="Genomic_DNA"/>
</dbReference>
<dbReference type="EMBL" id="RCMV01001156">
    <property type="protein sequence ID" value="KAG3210046.1"/>
    <property type="molecule type" value="Genomic_DNA"/>
</dbReference>
<feature type="chain" id="PRO_5040067999" description="RxLR effector protein" evidence="1">
    <location>
        <begin position="22"/>
        <end position="55"/>
    </location>
</feature>
<evidence type="ECO:0000313" key="6">
    <source>
        <dbReference type="EMBL" id="KAG3210046.1"/>
    </source>
</evidence>
<dbReference type="Proteomes" id="UP000251314">
    <property type="component" value="Unassembled WGS sequence"/>
</dbReference>
<evidence type="ECO:0000313" key="8">
    <source>
        <dbReference type="EMBL" id="RAW38941.1"/>
    </source>
</evidence>
<dbReference type="Proteomes" id="UP000760860">
    <property type="component" value="Unassembled WGS sequence"/>
</dbReference>
<evidence type="ECO:0000313" key="7">
    <source>
        <dbReference type="EMBL" id="KAG6970368.1"/>
    </source>
</evidence>
<name>A0A329SQY5_9STRA</name>
<keyword evidence="9" id="KW-1185">Reference proteome</keyword>
<dbReference type="EMBL" id="RCMI01001213">
    <property type="protein sequence ID" value="KAG2888479.1"/>
    <property type="molecule type" value="Genomic_DNA"/>
</dbReference>
<dbReference type="EMBL" id="JAENGZ010000075">
    <property type="protein sequence ID" value="KAG6970368.1"/>
    <property type="molecule type" value="Genomic_DNA"/>
</dbReference>
<dbReference type="EMBL" id="RCMK01001196">
    <property type="protein sequence ID" value="KAG2899547.1"/>
    <property type="molecule type" value="Genomic_DNA"/>
</dbReference>
<reference evidence="2" key="2">
    <citation type="submission" date="2018-10" db="EMBL/GenBank/DDBJ databases">
        <title>Effector identification in a new, highly contiguous assembly of the strawberry crown rot pathogen Phytophthora cactorum.</title>
        <authorList>
            <person name="Armitage A.D."/>
            <person name="Nellist C.F."/>
            <person name="Bates H."/>
            <person name="Vickerstaff R.J."/>
            <person name="Harrison R.J."/>
        </authorList>
    </citation>
    <scope>NUCLEOTIDE SEQUENCE</scope>
    <source>
        <strain evidence="2">15-7</strain>
        <strain evidence="3">4032</strain>
        <strain evidence="4">4040</strain>
        <strain evidence="5">P415</strain>
        <strain evidence="6">P421</strain>
    </source>
</reference>